<accession>A0A501PET8</accession>
<evidence type="ECO:0000259" key="11">
    <source>
        <dbReference type="Pfam" id="PF02875"/>
    </source>
</evidence>
<dbReference type="GO" id="GO:0008764">
    <property type="term" value="F:UDP-N-acetylmuramoylalanine-D-glutamate ligase activity"/>
    <property type="evidence" value="ECO:0007669"/>
    <property type="project" value="UniProtKB-UniRule"/>
</dbReference>
<dbReference type="Gene3D" id="3.40.50.720">
    <property type="entry name" value="NAD(P)-binding Rossmann-like Domain"/>
    <property type="match status" value="1"/>
</dbReference>
<dbReference type="Gene3D" id="3.90.190.20">
    <property type="entry name" value="Mur ligase, C-terminal domain"/>
    <property type="match status" value="1"/>
</dbReference>
<dbReference type="InterPro" id="IPR036291">
    <property type="entry name" value="NAD(P)-bd_dom_sf"/>
</dbReference>
<comment type="caution">
    <text evidence="13">The sequence shown here is derived from an EMBL/GenBank/DDBJ whole genome shotgun (WGS) entry which is preliminary data.</text>
</comment>
<dbReference type="PANTHER" id="PTHR43692">
    <property type="entry name" value="UDP-N-ACETYLMURAMOYLALANINE--D-GLUTAMATE LIGASE"/>
    <property type="match status" value="1"/>
</dbReference>
<dbReference type="GO" id="GO:0008360">
    <property type="term" value="P:regulation of cell shape"/>
    <property type="evidence" value="ECO:0007669"/>
    <property type="project" value="UniProtKB-KW"/>
</dbReference>
<dbReference type="NCBIfam" id="TIGR01087">
    <property type="entry name" value="murD"/>
    <property type="match status" value="1"/>
</dbReference>
<dbReference type="SUPFAM" id="SSF53623">
    <property type="entry name" value="MurD-like peptide ligases, catalytic domain"/>
    <property type="match status" value="1"/>
</dbReference>
<dbReference type="GO" id="GO:0005524">
    <property type="term" value="F:ATP binding"/>
    <property type="evidence" value="ECO:0007669"/>
    <property type="project" value="UniProtKB-UniRule"/>
</dbReference>
<dbReference type="RefSeq" id="WP_139941536.1">
    <property type="nucleotide sequence ID" value="NZ_JBHSYP010000002.1"/>
</dbReference>
<feature type="domain" description="Mur ligase C-terminal" evidence="11">
    <location>
        <begin position="300"/>
        <end position="416"/>
    </location>
</feature>
<evidence type="ECO:0000256" key="8">
    <source>
        <dbReference type="ARBA" id="ARBA00023306"/>
    </source>
</evidence>
<organism evidence="13 14">
    <name type="scientific">Emcibacter nanhaiensis</name>
    <dbReference type="NCBI Taxonomy" id="1505037"/>
    <lineage>
        <taxon>Bacteria</taxon>
        <taxon>Pseudomonadati</taxon>
        <taxon>Pseudomonadota</taxon>
        <taxon>Alphaproteobacteria</taxon>
        <taxon>Emcibacterales</taxon>
        <taxon>Emcibacteraceae</taxon>
        <taxon>Emcibacter</taxon>
    </lineage>
</organism>
<dbReference type="InterPro" id="IPR036615">
    <property type="entry name" value="Mur_ligase_C_dom_sf"/>
</dbReference>
<evidence type="ECO:0000256" key="10">
    <source>
        <dbReference type="RuleBase" id="RU003664"/>
    </source>
</evidence>
<dbReference type="EMBL" id="VFIY01000016">
    <property type="protein sequence ID" value="TPD58959.1"/>
    <property type="molecule type" value="Genomic_DNA"/>
</dbReference>
<evidence type="ECO:0000259" key="12">
    <source>
        <dbReference type="Pfam" id="PF08245"/>
    </source>
</evidence>
<dbReference type="GO" id="GO:0005737">
    <property type="term" value="C:cytoplasm"/>
    <property type="evidence" value="ECO:0007669"/>
    <property type="project" value="UniProtKB-SubCell"/>
</dbReference>
<dbReference type="Pfam" id="PF21799">
    <property type="entry name" value="MurD-like_N"/>
    <property type="match status" value="1"/>
</dbReference>
<dbReference type="OrthoDB" id="9809796at2"/>
<dbReference type="Pfam" id="PF02875">
    <property type="entry name" value="Mur_ligase_C"/>
    <property type="match status" value="1"/>
</dbReference>
<reference evidence="14" key="1">
    <citation type="submission" date="2019-06" db="EMBL/GenBank/DDBJ databases">
        <title>The complete genome of Emcibacter congregatus ZYLT.</title>
        <authorList>
            <person name="Zhao Z."/>
        </authorList>
    </citation>
    <scope>NUCLEOTIDE SEQUENCE [LARGE SCALE GENOMIC DNA]</scope>
    <source>
        <strain evidence="14">MCCC 1A06723</strain>
    </source>
</reference>
<dbReference type="UniPathway" id="UPA00219"/>
<dbReference type="GO" id="GO:0004326">
    <property type="term" value="F:tetrahydrofolylpolyglutamate synthase activity"/>
    <property type="evidence" value="ECO:0007669"/>
    <property type="project" value="InterPro"/>
</dbReference>
<keyword evidence="3 9" id="KW-0963">Cytoplasm</keyword>
<dbReference type="SUPFAM" id="SSF53244">
    <property type="entry name" value="MurD-like peptide ligases, peptide-binding domain"/>
    <property type="match status" value="1"/>
</dbReference>
<dbReference type="InterPro" id="IPR018109">
    <property type="entry name" value="Folylpolyglutamate_synth_CS"/>
</dbReference>
<dbReference type="SUPFAM" id="SSF51735">
    <property type="entry name" value="NAD(P)-binding Rossmann-fold domains"/>
    <property type="match status" value="1"/>
</dbReference>
<keyword evidence="6 9" id="KW-0547">Nucleotide-binding</keyword>
<keyword evidence="8 9" id="KW-0131">Cell cycle</keyword>
<evidence type="ECO:0000256" key="9">
    <source>
        <dbReference type="HAMAP-Rule" id="MF_00639"/>
    </source>
</evidence>
<feature type="binding site" evidence="9">
    <location>
        <begin position="117"/>
        <end position="123"/>
    </location>
    <ligand>
        <name>ATP</name>
        <dbReference type="ChEBI" id="CHEBI:30616"/>
    </ligand>
</feature>
<dbReference type="PANTHER" id="PTHR43692:SF1">
    <property type="entry name" value="UDP-N-ACETYLMURAMOYLALANINE--D-GLUTAMATE LIGASE"/>
    <property type="match status" value="1"/>
</dbReference>
<keyword evidence="4 9" id="KW-0436">Ligase</keyword>
<evidence type="ECO:0000256" key="3">
    <source>
        <dbReference type="ARBA" id="ARBA00022490"/>
    </source>
</evidence>
<keyword evidence="9 10" id="KW-0961">Cell wall biogenesis/degradation</keyword>
<protein>
    <recommendedName>
        <fullName evidence="9 10">UDP-N-acetylmuramoylalanine--D-glutamate ligase</fullName>
        <ecNumber evidence="9 10">6.3.2.9</ecNumber>
    </recommendedName>
    <alternativeName>
        <fullName evidence="9">D-glutamic acid-adding enzyme</fullName>
    </alternativeName>
    <alternativeName>
        <fullName evidence="9">UDP-N-acetylmuramoyl-L-alanyl-D-glutamate synthetase</fullName>
    </alternativeName>
</protein>
<dbReference type="Pfam" id="PF08245">
    <property type="entry name" value="Mur_ligase_M"/>
    <property type="match status" value="1"/>
</dbReference>
<evidence type="ECO:0000256" key="2">
    <source>
        <dbReference type="ARBA" id="ARBA00004752"/>
    </source>
</evidence>
<dbReference type="InterPro" id="IPR013221">
    <property type="entry name" value="Mur_ligase_cen"/>
</dbReference>
<dbReference type="Gene3D" id="3.40.1190.10">
    <property type="entry name" value="Mur-like, catalytic domain"/>
    <property type="match status" value="1"/>
</dbReference>
<evidence type="ECO:0000256" key="7">
    <source>
        <dbReference type="ARBA" id="ARBA00022840"/>
    </source>
</evidence>
<comment type="subcellular location">
    <subcellularLocation>
        <location evidence="1 9 10">Cytoplasm</location>
    </subcellularLocation>
</comment>
<dbReference type="InterPro" id="IPR036565">
    <property type="entry name" value="Mur-like_cat_sf"/>
</dbReference>
<name>A0A501PET8_9PROT</name>
<dbReference type="GO" id="GO:0071555">
    <property type="term" value="P:cell wall organization"/>
    <property type="evidence" value="ECO:0007669"/>
    <property type="project" value="UniProtKB-KW"/>
</dbReference>
<evidence type="ECO:0000256" key="1">
    <source>
        <dbReference type="ARBA" id="ARBA00004496"/>
    </source>
</evidence>
<dbReference type="HAMAP" id="MF_00639">
    <property type="entry name" value="MurD"/>
    <property type="match status" value="1"/>
</dbReference>
<dbReference type="GO" id="GO:0051301">
    <property type="term" value="P:cell division"/>
    <property type="evidence" value="ECO:0007669"/>
    <property type="project" value="UniProtKB-KW"/>
</dbReference>
<evidence type="ECO:0000313" key="13">
    <source>
        <dbReference type="EMBL" id="TPD58959.1"/>
    </source>
</evidence>
<gene>
    <name evidence="9" type="primary">murD</name>
    <name evidence="13" type="ORF">FIV46_13850</name>
</gene>
<dbReference type="InterPro" id="IPR004101">
    <property type="entry name" value="Mur_ligase_C"/>
</dbReference>
<comment type="pathway">
    <text evidence="2 9 10">Cell wall biogenesis; peptidoglycan biosynthesis.</text>
</comment>
<dbReference type="Proteomes" id="UP000319148">
    <property type="component" value="Unassembled WGS sequence"/>
</dbReference>
<dbReference type="PROSITE" id="PS01011">
    <property type="entry name" value="FOLYLPOLYGLU_SYNT_1"/>
    <property type="match status" value="1"/>
</dbReference>
<dbReference type="GO" id="GO:0009252">
    <property type="term" value="P:peptidoglycan biosynthetic process"/>
    <property type="evidence" value="ECO:0007669"/>
    <property type="project" value="UniProtKB-UniRule"/>
</dbReference>
<dbReference type="InterPro" id="IPR005762">
    <property type="entry name" value="MurD"/>
</dbReference>
<evidence type="ECO:0000256" key="6">
    <source>
        <dbReference type="ARBA" id="ARBA00022741"/>
    </source>
</evidence>
<evidence type="ECO:0000313" key="14">
    <source>
        <dbReference type="Proteomes" id="UP000319148"/>
    </source>
</evidence>
<keyword evidence="7 9" id="KW-0067">ATP-binding</keyword>
<keyword evidence="9 10" id="KW-0133">Cell shape</keyword>
<comment type="similarity">
    <text evidence="9">Belongs to the MurCDEF family.</text>
</comment>
<sequence>MTLQELERARIAVWGLGKEGHSMLEWLRARFPDKPVTVIADRFNGNLPDGTRFLTEADLPDHIKDFDVVIKSPGISLYKPEVRALKDAGVRITSATNIWFANHAKDNKGGTTIAVTGTNGKSTTSALVHHILKTLGKKVELGGNIGVPLLDLEPGADFYVIELSSYQTADLMHAPDIAVLLNLFPEHIQWHGDHDTYYRDKKHLVEFPDSDVVLNAADALTRKLVSRSHKVHWFNTPDALHLQGPHLEKGHQVIGLLEEFPLPGRHNKENLCAALTICDVLGLDLKACFKAAKSFHGLRHRLQKLPQTGPHQFINDSISTTPEATAAALEALAGHRITLIAGGQDRKQDFTELAKAISRLGLNALITAYETGDRLADEVERSCPDCPVRRVADLAAAVKLAREVTPEGGLILLSPAAPSYDGFKNFEERGDKFMELASSG</sequence>
<keyword evidence="9 10" id="KW-0573">Peptidoglycan synthesis</keyword>
<comment type="catalytic activity">
    <reaction evidence="9 10">
        <text>UDP-N-acetyl-alpha-D-muramoyl-L-alanine + D-glutamate + ATP = UDP-N-acetyl-alpha-D-muramoyl-L-alanyl-D-glutamate + ADP + phosphate + H(+)</text>
        <dbReference type="Rhea" id="RHEA:16429"/>
        <dbReference type="ChEBI" id="CHEBI:15378"/>
        <dbReference type="ChEBI" id="CHEBI:29986"/>
        <dbReference type="ChEBI" id="CHEBI:30616"/>
        <dbReference type="ChEBI" id="CHEBI:43474"/>
        <dbReference type="ChEBI" id="CHEBI:83898"/>
        <dbReference type="ChEBI" id="CHEBI:83900"/>
        <dbReference type="ChEBI" id="CHEBI:456216"/>
        <dbReference type="EC" id="6.3.2.9"/>
    </reaction>
</comment>
<keyword evidence="5 9" id="KW-0132">Cell division</keyword>
<dbReference type="AlphaFoldDB" id="A0A501PET8"/>
<feature type="domain" description="Mur ligase central" evidence="12">
    <location>
        <begin position="115"/>
        <end position="277"/>
    </location>
</feature>
<dbReference type="EC" id="6.3.2.9" evidence="9 10"/>
<proteinExistence type="inferred from homology"/>
<comment type="function">
    <text evidence="9 10">Cell wall formation. Catalyzes the addition of glutamate to the nucleotide precursor UDP-N-acetylmuramoyl-L-alanine (UMA).</text>
</comment>
<evidence type="ECO:0000256" key="5">
    <source>
        <dbReference type="ARBA" id="ARBA00022618"/>
    </source>
</evidence>
<evidence type="ECO:0000256" key="4">
    <source>
        <dbReference type="ARBA" id="ARBA00022598"/>
    </source>
</evidence>
<keyword evidence="14" id="KW-1185">Reference proteome</keyword>